<feature type="region of interest" description="Disordered" evidence="3">
    <location>
        <begin position="28"/>
        <end position="83"/>
    </location>
</feature>
<feature type="domain" description="C-CAP/cofactor C-like" evidence="5">
    <location>
        <begin position="1196"/>
        <end position="1331"/>
    </location>
</feature>
<dbReference type="GO" id="GO:0007015">
    <property type="term" value="P:actin filament organization"/>
    <property type="evidence" value="ECO:0007669"/>
    <property type="project" value="TreeGrafter"/>
</dbReference>
<protein>
    <submittedName>
        <fullName evidence="6">Adenylyl cyclase-associated protein</fullName>
    </submittedName>
</protein>
<dbReference type="SUPFAM" id="SSF69340">
    <property type="entry name" value="C-terminal domain of adenylylcyclase associated protein"/>
    <property type="match status" value="1"/>
</dbReference>
<evidence type="ECO:0000259" key="4">
    <source>
        <dbReference type="PROSITE" id="PS51082"/>
    </source>
</evidence>
<reference evidence="6" key="2">
    <citation type="submission" date="2020-05" db="UniProtKB">
        <authorList>
            <consortium name="EnsemblMetazoa"/>
        </authorList>
    </citation>
    <scope>IDENTIFICATION</scope>
    <source>
        <strain evidence="6">FAR1</strain>
    </source>
</reference>
<feature type="compositionally biased region" description="Low complexity" evidence="3">
    <location>
        <begin position="538"/>
        <end position="547"/>
    </location>
</feature>
<dbReference type="Gene3D" id="1.25.40.330">
    <property type="entry name" value="Adenylate cyclase-associated CAP, N-terminal domain"/>
    <property type="match status" value="1"/>
</dbReference>
<reference evidence="7" key="1">
    <citation type="submission" date="2014-01" db="EMBL/GenBank/DDBJ databases">
        <title>The Genome Sequence of Anopheles farauti FAR1 (V2).</title>
        <authorList>
            <consortium name="The Broad Institute Genomics Platform"/>
            <person name="Neafsey D.E."/>
            <person name="Besansky N."/>
            <person name="Howell P."/>
            <person name="Walton C."/>
            <person name="Young S.K."/>
            <person name="Zeng Q."/>
            <person name="Gargeya S."/>
            <person name="Fitzgerald M."/>
            <person name="Haas B."/>
            <person name="Abouelleil A."/>
            <person name="Allen A.W."/>
            <person name="Alvarado L."/>
            <person name="Arachchi H.M."/>
            <person name="Berlin A.M."/>
            <person name="Chapman S.B."/>
            <person name="Gainer-Dewar J."/>
            <person name="Goldberg J."/>
            <person name="Griggs A."/>
            <person name="Gujja S."/>
            <person name="Hansen M."/>
            <person name="Howarth C."/>
            <person name="Imamovic A."/>
            <person name="Ireland A."/>
            <person name="Larimer J."/>
            <person name="McCowan C."/>
            <person name="Murphy C."/>
            <person name="Pearson M."/>
            <person name="Poon T.W."/>
            <person name="Priest M."/>
            <person name="Roberts A."/>
            <person name="Saif S."/>
            <person name="Shea T."/>
            <person name="Sisk P."/>
            <person name="Sykes S."/>
            <person name="Wortman J."/>
            <person name="Nusbaum C."/>
            <person name="Birren B."/>
        </authorList>
    </citation>
    <scope>NUCLEOTIDE SEQUENCE [LARGE SCALE GENOMIC DNA]</scope>
    <source>
        <strain evidence="7">FAR1</strain>
    </source>
</reference>
<evidence type="ECO:0000313" key="6">
    <source>
        <dbReference type="EnsemblMetazoa" id="AFAF014281-PA"/>
    </source>
</evidence>
<dbReference type="InterPro" id="IPR036223">
    <property type="entry name" value="CAP_C_sf"/>
</dbReference>
<feature type="compositionally biased region" description="Pro residues" evidence="3">
    <location>
        <begin position="1105"/>
        <end position="1122"/>
    </location>
</feature>
<feature type="region of interest" description="Disordered" evidence="3">
    <location>
        <begin position="1092"/>
        <end position="1128"/>
    </location>
</feature>
<dbReference type="InterPro" id="IPR036222">
    <property type="entry name" value="CAP_N_sf"/>
</dbReference>
<dbReference type="PANTHER" id="PTHR10652">
    <property type="entry name" value="ADENYLYL CYCLASE-ASSOCIATED PROTEIN"/>
    <property type="match status" value="1"/>
</dbReference>
<dbReference type="PROSITE" id="PS51257">
    <property type="entry name" value="PROKAR_LIPOPROTEIN"/>
    <property type="match status" value="1"/>
</dbReference>
<dbReference type="GO" id="GO:0000902">
    <property type="term" value="P:cell morphogenesis"/>
    <property type="evidence" value="ECO:0007669"/>
    <property type="project" value="TreeGrafter"/>
</dbReference>
<dbReference type="EnsemblMetazoa" id="AFAF014281-RA">
    <property type="protein sequence ID" value="AFAF014281-PA"/>
    <property type="gene ID" value="AFAF014281"/>
</dbReference>
<feature type="compositionally biased region" description="Low complexity" evidence="3">
    <location>
        <begin position="611"/>
        <end position="625"/>
    </location>
</feature>
<dbReference type="SUPFAM" id="SSF101278">
    <property type="entry name" value="N-terminal domain of adenylylcyclase associated protein, CAP"/>
    <property type="match status" value="1"/>
</dbReference>
<dbReference type="InterPro" id="IPR013912">
    <property type="entry name" value="Adenylate_cyclase-assoc_CAP_C"/>
</dbReference>
<sequence>MRQEQLDPNSETQLPGISMFSCCRCVNPKSPKLKEKSKSDVKGGSDKLSDSEDSHEEEEKQSKQQNETNSSACKISAVDNLSQDDEEIKIEIIENSDNLQSYSGCSAATTAVLNGSSPEPKETEVVGSEFDTHRDASPSSPLDTQPVATGPSDVEKSPDHSNPVDFDEKATENNAADFVQPVVTGSASSSPASKTLSSTDRGQTDDQSALSSGAITEIEAKLPNESTDADSTGDATNTPQEIPTTIGELVEEQDDKEQTITTLDGDAECENPMSENGIAPVSKSPTVELPRENANEVSIAPAPPPTTIMDLSYAGEQEQQPPAQVDEADERILSEDPSIDKNSVVREQPEHELQLNVEGEKSQANDDESTPHTANIPDEEPTADFIPPPPVSSDEAVEVEGEQQLPSVSVASKIERLKSEPSNSEETIEETIDVKRFLPQQHDDSKSDDDNPLSSSSDDGGSVEVSTVPNDIIDNEDEPRSFVGVKDDQRSDELCTVGGNKFVERSDKEDGGGDSLTPSPPDAVGSPEVERDEEEMETAANAANNSNDQVSKNSTEERESNNDDTTSTLSESIPNTATNGGGSTYGIEDNSSSSRKESVNSDDTTIRTQVSFRESCLSRRSSSKSSIKKKVAYNDSTEVIPPPEYPPPEDDDSVFSDSVPAKLPRGDMCTPYATKRGSLPGMIALPDWFAEDRLMMEEGGIMEPPTTPIGRDELALRRHRFFSELLNAAHAAVEHRVRFDPLGPEIAKVPTEEESEDCDPDLKPSSARELECLIDRLERIVDRLERTVSARELEETRRILKDACVVGKAVIRSNTGTNTEHRASTGSGNQCGRAAVDNDDLPTVLPSTPPPSASYLHQQVDNLESSLFPALTDQPARTERHRELSTVIHTKPSAILTHTNPLPTQEQGNAVLSISLSQPGAVAANKMSINAYEDIMVGSFANFIALSNKIGGDVATQAQFVKEAFDAQFAFLKVAAASSAPSNTDLQTLLKPTSDKIATIQSFREKNRTSPFFNHLSAISESIPALGWVCVAPTPGPYVKEMNDAGQFYTNRVLKDWKEKDSTHVEWARGWIQTLTELQQYIKQHHTTGLVWSGKDKPATGGASVPPPPPPLGGLPPPPPVLPIGDLSIGGAGDDRSALFAQINQGADITKGLKKVTADMQTHKNPGLRSGPAPYKAPAGVTNGTKSVAAPAISKPPTFTRDGKKWLIEYQKNNAGLVVENAEMNNVVYMFRCEGSTLQIKGKINSVVMDSCKKCSLVFDSLVASAEFVNCQSVQMQVLGKVPTISIDKTDGCQMYLSADSLDVEIVSSKSSEMNVMIPKGASGDYTEQPIPEQFKTIVKGSSLNTTCVESLG</sequence>
<proteinExistence type="inferred from homology"/>
<dbReference type="PROSITE" id="PS51329">
    <property type="entry name" value="C_CAP_COFACTOR_C"/>
    <property type="match status" value="1"/>
</dbReference>
<dbReference type="Pfam" id="PF21938">
    <property type="entry name" value="CAP_N"/>
    <property type="match status" value="1"/>
</dbReference>
<feature type="region of interest" description="Disordered" evidence="3">
    <location>
        <begin position="816"/>
        <end position="852"/>
    </location>
</feature>
<dbReference type="Gene3D" id="2.160.20.70">
    <property type="match status" value="1"/>
</dbReference>
<name>A0A182QPI5_9DIPT</name>
<feature type="compositionally biased region" description="Basic and acidic residues" evidence="3">
    <location>
        <begin position="119"/>
        <end position="136"/>
    </location>
</feature>
<feature type="compositionally biased region" description="Polar residues" evidence="3">
    <location>
        <begin position="137"/>
        <end position="147"/>
    </location>
</feature>
<evidence type="ECO:0000256" key="3">
    <source>
        <dbReference type="SAM" id="MobiDB-lite"/>
    </source>
</evidence>
<dbReference type="VEuPathDB" id="VectorBase:AFAF014281"/>
<feature type="compositionally biased region" description="Basic and acidic residues" evidence="3">
    <location>
        <begin position="432"/>
        <end position="449"/>
    </location>
</feature>
<feature type="compositionally biased region" description="Basic and acidic residues" evidence="3">
    <location>
        <begin position="32"/>
        <end position="62"/>
    </location>
</feature>
<dbReference type="GO" id="GO:0019933">
    <property type="term" value="P:cAMP-mediated signaling"/>
    <property type="evidence" value="ECO:0007669"/>
    <property type="project" value="TreeGrafter"/>
</dbReference>
<dbReference type="STRING" id="69004.A0A182QPI5"/>
<dbReference type="Proteomes" id="UP000075886">
    <property type="component" value="Unassembled WGS sequence"/>
</dbReference>
<dbReference type="InterPro" id="IPR053950">
    <property type="entry name" value="CAP_N"/>
</dbReference>
<keyword evidence="2" id="KW-0175">Coiled coil</keyword>
<dbReference type="GO" id="GO:0008179">
    <property type="term" value="F:adenylate cyclase binding"/>
    <property type="evidence" value="ECO:0007669"/>
    <property type="project" value="TreeGrafter"/>
</dbReference>
<feature type="compositionally biased region" description="Polar residues" evidence="3">
    <location>
        <begin position="563"/>
        <end position="578"/>
    </location>
</feature>
<dbReference type="InterPro" id="IPR028417">
    <property type="entry name" value="CAP_CS_C"/>
</dbReference>
<organism evidence="6 7">
    <name type="scientific">Anopheles farauti</name>
    <dbReference type="NCBI Taxonomy" id="69004"/>
    <lineage>
        <taxon>Eukaryota</taxon>
        <taxon>Metazoa</taxon>
        <taxon>Ecdysozoa</taxon>
        <taxon>Arthropoda</taxon>
        <taxon>Hexapoda</taxon>
        <taxon>Insecta</taxon>
        <taxon>Pterygota</taxon>
        <taxon>Neoptera</taxon>
        <taxon>Endopterygota</taxon>
        <taxon>Diptera</taxon>
        <taxon>Nematocera</taxon>
        <taxon>Culicoidea</taxon>
        <taxon>Culicidae</taxon>
        <taxon>Anophelinae</taxon>
        <taxon>Anopheles</taxon>
    </lineage>
</organism>
<evidence type="ECO:0000313" key="7">
    <source>
        <dbReference type="Proteomes" id="UP000075886"/>
    </source>
</evidence>
<dbReference type="GO" id="GO:0005886">
    <property type="term" value="C:plasma membrane"/>
    <property type="evidence" value="ECO:0007669"/>
    <property type="project" value="UniProtKB-SubCell"/>
</dbReference>
<feature type="compositionally biased region" description="Polar residues" evidence="3">
    <location>
        <begin position="224"/>
        <end position="241"/>
    </location>
</feature>
<dbReference type="GO" id="GO:0003779">
    <property type="term" value="F:actin binding"/>
    <property type="evidence" value="ECO:0007669"/>
    <property type="project" value="InterPro"/>
</dbReference>
<dbReference type="InterPro" id="IPR016098">
    <property type="entry name" value="CAP/MinC_C"/>
</dbReference>
<feature type="compositionally biased region" description="Polar residues" evidence="3">
    <location>
        <begin position="205"/>
        <end position="214"/>
    </location>
</feature>
<dbReference type="EMBL" id="AXCN02001856">
    <property type="status" value="NOT_ANNOTATED_CDS"/>
    <property type="molecule type" value="Genomic_DNA"/>
</dbReference>
<dbReference type="PROSITE" id="PS51082">
    <property type="entry name" value="WH2"/>
    <property type="match status" value="1"/>
</dbReference>
<dbReference type="InterPro" id="IPR006599">
    <property type="entry name" value="CARP_motif"/>
</dbReference>
<feature type="region of interest" description="Disordered" evidence="3">
    <location>
        <begin position="110"/>
        <end position="241"/>
    </location>
</feature>
<feature type="compositionally biased region" description="Basic and acidic residues" evidence="3">
    <location>
        <begin position="502"/>
        <end position="511"/>
    </location>
</feature>
<accession>A0A182QPI5</accession>
<keyword evidence="7" id="KW-1185">Reference proteome</keyword>
<feature type="compositionally biased region" description="Low complexity" evidence="3">
    <location>
        <begin position="452"/>
        <end position="462"/>
    </location>
</feature>
<evidence type="ECO:0000259" key="5">
    <source>
        <dbReference type="PROSITE" id="PS51329"/>
    </source>
</evidence>
<dbReference type="Pfam" id="PF08603">
    <property type="entry name" value="CAP_C"/>
    <property type="match status" value="1"/>
</dbReference>
<dbReference type="PANTHER" id="PTHR10652:SF0">
    <property type="entry name" value="ADENYLYL CYCLASE-ASSOCIATED PROTEIN"/>
    <property type="match status" value="1"/>
</dbReference>
<dbReference type="GO" id="GO:0005737">
    <property type="term" value="C:cytoplasm"/>
    <property type="evidence" value="ECO:0007669"/>
    <property type="project" value="TreeGrafter"/>
</dbReference>
<dbReference type="PROSITE" id="PS01089">
    <property type="entry name" value="CAP_2"/>
    <property type="match status" value="1"/>
</dbReference>
<feature type="domain" description="WH2" evidence="4">
    <location>
        <begin position="1135"/>
        <end position="1156"/>
    </location>
</feature>
<feature type="coiled-coil region" evidence="2">
    <location>
        <begin position="767"/>
        <end position="794"/>
    </location>
</feature>
<dbReference type="InterPro" id="IPR001837">
    <property type="entry name" value="Adenylate_cyclase-assoc_CAP"/>
</dbReference>
<evidence type="ECO:0000256" key="1">
    <source>
        <dbReference type="ARBA" id="ARBA00007659"/>
    </source>
</evidence>
<dbReference type="SMART" id="SM00673">
    <property type="entry name" value="CARP"/>
    <property type="match status" value="2"/>
</dbReference>
<dbReference type="InterPro" id="IPR017901">
    <property type="entry name" value="C-CAP_CF_C-like"/>
</dbReference>
<feature type="compositionally biased region" description="Basic and acidic residues" evidence="3">
    <location>
        <begin position="343"/>
        <end position="364"/>
    </location>
</feature>
<feature type="region of interest" description="Disordered" evidence="3">
    <location>
        <begin position="265"/>
        <end position="656"/>
    </location>
</feature>
<evidence type="ECO:0000256" key="2">
    <source>
        <dbReference type="SAM" id="Coils"/>
    </source>
</evidence>
<comment type="similarity">
    <text evidence="1">Belongs to the CAP family.</text>
</comment>
<feature type="compositionally biased region" description="Polar residues" evidence="3">
    <location>
        <begin position="816"/>
        <end position="830"/>
    </location>
</feature>
<feature type="compositionally biased region" description="Low complexity" evidence="3">
    <location>
        <begin position="186"/>
        <end position="199"/>
    </location>
</feature>
<dbReference type="InterPro" id="IPR003124">
    <property type="entry name" value="WH2_dom"/>
</dbReference>